<dbReference type="Proteomes" id="UP000468581">
    <property type="component" value="Unassembled WGS sequence"/>
</dbReference>
<dbReference type="Gene3D" id="1.25.40.10">
    <property type="entry name" value="Tetratricopeptide repeat domain"/>
    <property type="match status" value="1"/>
</dbReference>
<sequence>MRFSTTRAIFSIFAGVAFLFTTEANAQLTLPATSQEAEVSQRVGITDITIHYNRPAVRGRQVWGALVPYGFNNLGFGTATAAPWRAGADYNTTIEFTHDVKLEGKDVKAGKYALFMAPKENGDVTIVLSNNTTSWGSFFYDQAEDALRVDVKSKDADHRELLTYEFNTVNPTATVASLFWEKKEIPFKIDVAVSDIVMKGIENDLRNPKGFNQNTWDQAARYAMGAGNMDKALEWVNSSISGNFFSKETYTNLTLRAQILMQQGKKAEALADIDKAIPLATNAQMFNLSNQLITAGEKGKALTVAKNNVKKNKGAWPSNYVLARAYSANGDFKNAIKNLNKSLESAPDRFKGRLNGDLAKLQKGEDITQ</sequence>
<dbReference type="EMBL" id="JAABOO010000002">
    <property type="protein sequence ID" value="NER13358.1"/>
    <property type="molecule type" value="Genomic_DNA"/>
</dbReference>
<comment type="caution">
    <text evidence="3">The sequence shown here is derived from an EMBL/GenBank/DDBJ whole genome shotgun (WGS) entry which is preliminary data.</text>
</comment>
<dbReference type="SUPFAM" id="SSF48452">
    <property type="entry name" value="TPR-like"/>
    <property type="match status" value="1"/>
</dbReference>
<organism evidence="3 4">
    <name type="scientific">Leptobacterium flavescens</name>
    <dbReference type="NCBI Taxonomy" id="472055"/>
    <lineage>
        <taxon>Bacteria</taxon>
        <taxon>Pseudomonadati</taxon>
        <taxon>Bacteroidota</taxon>
        <taxon>Flavobacteriia</taxon>
        <taxon>Flavobacteriales</taxon>
        <taxon>Flavobacteriaceae</taxon>
        <taxon>Leptobacterium</taxon>
    </lineage>
</organism>
<evidence type="ECO:0000256" key="1">
    <source>
        <dbReference type="PROSITE-ProRule" id="PRU00339"/>
    </source>
</evidence>
<protein>
    <submittedName>
        <fullName evidence="3">DUF2911 domain-containing protein</fullName>
    </submittedName>
</protein>
<keyword evidence="4" id="KW-1185">Reference proteome</keyword>
<dbReference type="Pfam" id="PF11138">
    <property type="entry name" value="DUF2911"/>
    <property type="match status" value="1"/>
</dbReference>
<dbReference type="AlphaFoldDB" id="A0A6P0UNB0"/>
<feature type="chain" id="PRO_5026852948" evidence="2">
    <location>
        <begin position="27"/>
        <end position="369"/>
    </location>
</feature>
<evidence type="ECO:0000256" key="2">
    <source>
        <dbReference type="SAM" id="SignalP"/>
    </source>
</evidence>
<accession>A0A6P0UNB0</accession>
<keyword evidence="2" id="KW-0732">Signal</keyword>
<proteinExistence type="predicted"/>
<evidence type="ECO:0000313" key="3">
    <source>
        <dbReference type="EMBL" id="NER13358.1"/>
    </source>
</evidence>
<dbReference type="Pfam" id="PF13181">
    <property type="entry name" value="TPR_8"/>
    <property type="match status" value="1"/>
</dbReference>
<dbReference type="InterPro" id="IPR019734">
    <property type="entry name" value="TPR_rpt"/>
</dbReference>
<dbReference type="RefSeq" id="WP_163606400.1">
    <property type="nucleotide sequence ID" value="NZ_JAABOO010000002.1"/>
</dbReference>
<keyword evidence="1" id="KW-0802">TPR repeat</keyword>
<reference evidence="3 4" key="1">
    <citation type="submission" date="2020-01" db="EMBL/GenBank/DDBJ databases">
        <title>Leptobacterium flavescens.</title>
        <authorList>
            <person name="Wang G."/>
        </authorList>
    </citation>
    <scope>NUCLEOTIDE SEQUENCE [LARGE SCALE GENOMIC DNA]</scope>
    <source>
        <strain evidence="3 4">KCTC 22160</strain>
    </source>
</reference>
<evidence type="ECO:0000313" key="4">
    <source>
        <dbReference type="Proteomes" id="UP000468581"/>
    </source>
</evidence>
<feature type="repeat" description="TPR" evidence="1">
    <location>
        <begin position="316"/>
        <end position="349"/>
    </location>
</feature>
<feature type="signal peptide" evidence="2">
    <location>
        <begin position="1"/>
        <end position="26"/>
    </location>
</feature>
<name>A0A6P0UNB0_9FLAO</name>
<dbReference type="SMART" id="SM00028">
    <property type="entry name" value="TPR"/>
    <property type="match status" value="2"/>
</dbReference>
<dbReference type="PROSITE" id="PS50005">
    <property type="entry name" value="TPR"/>
    <property type="match status" value="1"/>
</dbReference>
<gene>
    <name evidence="3" type="ORF">GWK08_07910</name>
</gene>
<dbReference type="InterPro" id="IPR021314">
    <property type="entry name" value="DUF2911"/>
</dbReference>
<dbReference type="InterPro" id="IPR011990">
    <property type="entry name" value="TPR-like_helical_dom_sf"/>
</dbReference>